<dbReference type="Proteomes" id="UP000501179">
    <property type="component" value="Chromosome"/>
</dbReference>
<feature type="region of interest" description="Disordered" evidence="5">
    <location>
        <begin position="44"/>
        <end position="75"/>
    </location>
</feature>
<dbReference type="SUPFAM" id="SSF54001">
    <property type="entry name" value="Cysteine proteinases"/>
    <property type="match status" value="1"/>
</dbReference>
<feature type="compositionally biased region" description="Gly residues" evidence="5">
    <location>
        <begin position="57"/>
        <end position="66"/>
    </location>
</feature>
<keyword evidence="6" id="KW-0732">Signal</keyword>
<dbReference type="Gene3D" id="3.90.1720.10">
    <property type="entry name" value="endopeptidase domain like (from Nostoc punctiforme)"/>
    <property type="match status" value="1"/>
</dbReference>
<evidence type="ECO:0000313" key="8">
    <source>
        <dbReference type="EMBL" id="QIQ02706.1"/>
    </source>
</evidence>
<organism evidence="8 9">
    <name type="scientific">Streptomyces liangshanensis</name>
    <dbReference type="NCBI Taxonomy" id="2717324"/>
    <lineage>
        <taxon>Bacteria</taxon>
        <taxon>Bacillati</taxon>
        <taxon>Actinomycetota</taxon>
        <taxon>Actinomycetes</taxon>
        <taxon>Kitasatosporales</taxon>
        <taxon>Streptomycetaceae</taxon>
        <taxon>Streptomyces</taxon>
    </lineage>
</organism>
<feature type="signal peptide" evidence="6">
    <location>
        <begin position="1"/>
        <end position="21"/>
    </location>
</feature>
<evidence type="ECO:0000256" key="4">
    <source>
        <dbReference type="ARBA" id="ARBA00022807"/>
    </source>
</evidence>
<feature type="compositionally biased region" description="Low complexity" evidence="5">
    <location>
        <begin position="271"/>
        <end position="290"/>
    </location>
</feature>
<feature type="compositionally biased region" description="Pro residues" evidence="5">
    <location>
        <begin position="415"/>
        <end position="428"/>
    </location>
</feature>
<feature type="region of interest" description="Disordered" evidence="5">
    <location>
        <begin position="406"/>
        <end position="443"/>
    </location>
</feature>
<evidence type="ECO:0000256" key="5">
    <source>
        <dbReference type="SAM" id="MobiDB-lite"/>
    </source>
</evidence>
<name>A0A6G9GXC5_9ACTN</name>
<keyword evidence="4" id="KW-0788">Thiol protease</keyword>
<evidence type="ECO:0000256" key="2">
    <source>
        <dbReference type="ARBA" id="ARBA00022670"/>
    </source>
</evidence>
<dbReference type="GO" id="GO:0006508">
    <property type="term" value="P:proteolysis"/>
    <property type="evidence" value="ECO:0007669"/>
    <property type="project" value="UniProtKB-KW"/>
</dbReference>
<dbReference type="GO" id="GO:0008234">
    <property type="term" value="F:cysteine-type peptidase activity"/>
    <property type="evidence" value="ECO:0007669"/>
    <property type="project" value="UniProtKB-KW"/>
</dbReference>
<dbReference type="Pfam" id="PF00877">
    <property type="entry name" value="NLPC_P60"/>
    <property type="match status" value="1"/>
</dbReference>
<comment type="similarity">
    <text evidence="1">Belongs to the peptidase C40 family.</text>
</comment>
<dbReference type="PROSITE" id="PS51935">
    <property type="entry name" value="NLPC_P60"/>
    <property type="match status" value="1"/>
</dbReference>
<dbReference type="EMBL" id="CP050177">
    <property type="protein sequence ID" value="QIQ02706.1"/>
    <property type="molecule type" value="Genomic_DNA"/>
</dbReference>
<dbReference type="RefSeq" id="WP_167027182.1">
    <property type="nucleotide sequence ID" value="NZ_CP050177.1"/>
</dbReference>
<evidence type="ECO:0000259" key="7">
    <source>
        <dbReference type="PROSITE" id="PS51935"/>
    </source>
</evidence>
<evidence type="ECO:0000256" key="1">
    <source>
        <dbReference type="ARBA" id="ARBA00007074"/>
    </source>
</evidence>
<evidence type="ECO:0000256" key="6">
    <source>
        <dbReference type="SAM" id="SignalP"/>
    </source>
</evidence>
<reference evidence="8 9" key="1">
    <citation type="submission" date="2020-03" db="EMBL/GenBank/DDBJ databases">
        <title>A novel species.</title>
        <authorList>
            <person name="Gao J."/>
        </authorList>
    </citation>
    <scope>NUCLEOTIDE SEQUENCE [LARGE SCALE GENOMIC DNA]</scope>
    <source>
        <strain evidence="8 9">QMT-12</strain>
    </source>
</reference>
<feature type="compositionally biased region" description="Low complexity" evidence="5">
    <location>
        <begin position="44"/>
        <end position="56"/>
    </location>
</feature>
<feature type="region of interest" description="Disordered" evidence="5">
    <location>
        <begin position="266"/>
        <end position="302"/>
    </location>
</feature>
<proteinExistence type="inferred from homology"/>
<accession>A0A6G9GXC5</accession>
<protein>
    <submittedName>
        <fullName evidence="8">Glycoside hydrolase</fullName>
    </submittedName>
</protein>
<dbReference type="PANTHER" id="PTHR47359:SF3">
    <property type="entry name" value="NLP_P60 DOMAIN-CONTAINING PROTEIN-RELATED"/>
    <property type="match status" value="1"/>
</dbReference>
<keyword evidence="2" id="KW-0645">Protease</keyword>
<feature type="chain" id="PRO_5038721440" evidence="6">
    <location>
        <begin position="22"/>
        <end position="443"/>
    </location>
</feature>
<feature type="domain" description="NlpC/P60" evidence="7">
    <location>
        <begin position="298"/>
        <end position="419"/>
    </location>
</feature>
<keyword evidence="9" id="KW-1185">Reference proteome</keyword>
<dbReference type="KEGG" id="slia:HA039_10590"/>
<sequence>MSARRLRSVCTTALVTATALTLVPWGAGGPGAGRGVSVAYGLAGSESGSGSDSDSGSGSGGAGTPGAPGAPGAAGPAAASGGIAGVLVRLQRLYQEAEEAGEAFNATDVELARLRADARRLGGGLDRARTALALSRNEAGRLAREQYQGRSGLSGYVRLLLARDPQSALDEGHLMERAARGRAATLARLTSGERRAGALADASRRALQRQQVLAARQKKQRDTVRARLGEVERMLASLTPGQLVALAALEKAATDKAQRELITSGALGNVPGASPAAGRPGAPGPAATGGPPRPATPSPRGGEALAYAVGQIGKPYEWGAEGPRSFDCSGLTSEAWARAGVAVPRTSQRQWRDLPRVPLNRLRPGDLVVYFPKATHVAIYLGDGLVIQAPRPGARVKVSPIAANPLLGAVRPDPGARPLPSYEPPRLPPGAGSGSDLGNDAAP</sequence>
<evidence type="ECO:0000256" key="3">
    <source>
        <dbReference type="ARBA" id="ARBA00022801"/>
    </source>
</evidence>
<dbReference type="InterPro" id="IPR038765">
    <property type="entry name" value="Papain-like_cys_pep_sf"/>
</dbReference>
<gene>
    <name evidence="8" type="ORF">HA039_10590</name>
</gene>
<dbReference type="InterPro" id="IPR000064">
    <property type="entry name" value="NLP_P60_dom"/>
</dbReference>
<dbReference type="AlphaFoldDB" id="A0A6G9GXC5"/>
<dbReference type="InterPro" id="IPR051794">
    <property type="entry name" value="PG_Endopeptidase_C40"/>
</dbReference>
<keyword evidence="3 8" id="KW-0378">Hydrolase</keyword>
<dbReference type="PANTHER" id="PTHR47359">
    <property type="entry name" value="PEPTIDOGLYCAN DL-ENDOPEPTIDASE CWLO"/>
    <property type="match status" value="1"/>
</dbReference>
<evidence type="ECO:0000313" key="9">
    <source>
        <dbReference type="Proteomes" id="UP000501179"/>
    </source>
</evidence>